<proteinExistence type="inferred from homology"/>
<dbReference type="Pfam" id="PF13967">
    <property type="entry name" value="RSN1_TM"/>
    <property type="match status" value="1"/>
</dbReference>
<keyword evidence="7" id="KW-0406">Ion transport</keyword>
<keyword evidence="5" id="KW-0106">Calcium</keyword>
<keyword evidence="3" id="KW-0813">Transport</keyword>
<evidence type="ECO:0000256" key="10">
    <source>
        <dbReference type="SAM" id="MobiDB-lite"/>
    </source>
</evidence>
<feature type="transmembrane region" description="Helical" evidence="11">
    <location>
        <begin position="537"/>
        <end position="558"/>
    </location>
</feature>
<dbReference type="InterPro" id="IPR045122">
    <property type="entry name" value="Csc1-like"/>
</dbReference>
<dbReference type="PANTHER" id="PTHR13018">
    <property type="entry name" value="PROBABLE MEMBRANE PROTEIN DUF221-RELATED"/>
    <property type="match status" value="1"/>
</dbReference>
<feature type="transmembrane region" description="Helical" evidence="11">
    <location>
        <begin position="292"/>
        <end position="316"/>
    </location>
</feature>
<dbReference type="Proteomes" id="UP000827889">
    <property type="component" value="Chromosome 2"/>
</dbReference>
<comment type="similarity">
    <text evidence="2">Belongs to the CSC1 (TC 1.A.17) family.</text>
</comment>
<organism evidence="15 16">
    <name type="scientific">Rhodamnia argentea</name>
    <dbReference type="NCBI Taxonomy" id="178133"/>
    <lineage>
        <taxon>Eukaryota</taxon>
        <taxon>Viridiplantae</taxon>
        <taxon>Streptophyta</taxon>
        <taxon>Embryophyta</taxon>
        <taxon>Tracheophyta</taxon>
        <taxon>Spermatophyta</taxon>
        <taxon>Magnoliopsida</taxon>
        <taxon>eudicotyledons</taxon>
        <taxon>Gunneridae</taxon>
        <taxon>Pentapetalae</taxon>
        <taxon>rosids</taxon>
        <taxon>malvids</taxon>
        <taxon>Myrtales</taxon>
        <taxon>Myrtaceae</taxon>
        <taxon>Myrtoideae</taxon>
        <taxon>Myrteae</taxon>
        <taxon>Australasian group</taxon>
        <taxon>Rhodamnia</taxon>
    </lineage>
</organism>
<evidence type="ECO:0000256" key="2">
    <source>
        <dbReference type="ARBA" id="ARBA00007779"/>
    </source>
</evidence>
<accession>A0ABM3GZW6</accession>
<evidence type="ECO:0000259" key="12">
    <source>
        <dbReference type="Pfam" id="PF02714"/>
    </source>
</evidence>
<feature type="domain" description="CSC1/OSCA1-like 7TM region" evidence="12">
    <location>
        <begin position="290"/>
        <end position="557"/>
    </location>
</feature>
<feature type="region of interest" description="Disordered" evidence="10">
    <location>
        <begin position="630"/>
        <end position="678"/>
    </location>
</feature>
<dbReference type="InterPro" id="IPR032880">
    <property type="entry name" value="CSC1/OSCA1-like_N"/>
</dbReference>
<evidence type="ECO:0000256" key="7">
    <source>
        <dbReference type="ARBA" id="ARBA00023065"/>
    </source>
</evidence>
<evidence type="ECO:0000259" key="14">
    <source>
        <dbReference type="Pfam" id="PF14703"/>
    </source>
</evidence>
<evidence type="ECO:0000313" key="16">
    <source>
        <dbReference type="RefSeq" id="XP_048129901.1"/>
    </source>
</evidence>
<evidence type="ECO:0000256" key="5">
    <source>
        <dbReference type="ARBA" id="ARBA00022837"/>
    </source>
</evidence>
<evidence type="ECO:0000256" key="1">
    <source>
        <dbReference type="ARBA" id="ARBA00004141"/>
    </source>
</evidence>
<name>A0ABM3GZW6_9MYRT</name>
<evidence type="ECO:0000256" key="4">
    <source>
        <dbReference type="ARBA" id="ARBA00022692"/>
    </source>
</evidence>
<feature type="compositionally biased region" description="Basic and acidic residues" evidence="10">
    <location>
        <begin position="648"/>
        <end position="659"/>
    </location>
</feature>
<comment type="subcellular location">
    <subcellularLocation>
        <location evidence="1">Membrane</location>
        <topology evidence="1">Multi-pass membrane protein</topology>
    </subcellularLocation>
</comment>
<evidence type="ECO:0000256" key="9">
    <source>
        <dbReference type="ARBA" id="ARBA00023303"/>
    </source>
</evidence>
<dbReference type="Pfam" id="PF14703">
    <property type="entry name" value="PHM7_cyt"/>
    <property type="match status" value="1"/>
</dbReference>
<dbReference type="RefSeq" id="XP_048129901.1">
    <property type="nucleotide sequence ID" value="XM_048273944.1"/>
</dbReference>
<keyword evidence="8 11" id="KW-0472">Membrane</keyword>
<sequence length="678" mass="77319">MDISALLTSAGINIGLCVVLLLLYSLLRKQPSNLSVYFGRRLAQERPKRIDSLCFHRFVPSPSWIVKAWETSEEEILSVGGLDAVVFIRILVFSLRVFSIAAFVCIFLVLPVNYYGQEMHHKEIPYESLEVFTIGNVKAGSKWLWAHCLALYIISCSACLLLYFEYKSIANMRLAHIKASAPNPSYFTVLVRSIPSSREESYSDAVEKFFSNYYLLTYLGHQMVYRSGTVQKLMEVAAAFVFFKTRYAAVVASQILQSSNPMLWVTDLAPEPHDVYWSNLCIPFKQLWIRKIATLIATIVFMFLFLIPVTFVQGLTQLDQLHHSFPFLRGLLKKKYMNQLVTGYLPSVILMLFLYTVPPTMMLFSAVEGCISRSGRKKSACRKVLYFMIWNVFFVNVLSGSVISQLNVISSPKDIPAQLARAVPTQASFFMTYIFTSGWASLSSEVMQPLALLWNLIRRLIFRKKDDLSDKPLSFPYHIEVPRVLVFGLLGFTFSILAPLMLPFLLAYFLLAFLVYRNQILNVYMPKYESGGQLWPTVHNTTIFSLVLMQIIALGVFGVKRSPVASGFTIPLVICTLLFTEYCRQRFHPIFKNNAAQMLIDMDREDEQSGKMEEIHRQLRSAYCQFSPSFHDSCKPDQSDNGESIQDPEDKKPGEDSNKVNEPLALHLHIESKEPVEK</sequence>
<feature type="transmembrane region" description="Helical" evidence="11">
    <location>
        <begin position="86"/>
        <end position="110"/>
    </location>
</feature>
<keyword evidence="4 11" id="KW-0812">Transmembrane</keyword>
<protein>
    <submittedName>
        <fullName evidence="16">CSC1-like protein RXW8 isoform X2</fullName>
    </submittedName>
</protein>
<dbReference type="InterPro" id="IPR027815">
    <property type="entry name" value="CSC1/OSCA1-like_cyt"/>
</dbReference>
<feature type="domain" description="CSC1/OSCA1-like cytosolic" evidence="14">
    <location>
        <begin position="237"/>
        <end position="279"/>
    </location>
</feature>
<feature type="transmembrane region" description="Helical" evidence="11">
    <location>
        <begin position="143"/>
        <end position="164"/>
    </location>
</feature>
<feature type="domain" description="CSC1/OSCA1-like N-terminal transmembrane" evidence="13">
    <location>
        <begin position="5"/>
        <end position="165"/>
    </location>
</feature>
<evidence type="ECO:0000256" key="8">
    <source>
        <dbReference type="ARBA" id="ARBA00023136"/>
    </source>
</evidence>
<dbReference type="GeneID" id="115739519"/>
<evidence type="ECO:0000259" key="13">
    <source>
        <dbReference type="Pfam" id="PF13967"/>
    </source>
</evidence>
<feature type="transmembrane region" description="Helical" evidence="11">
    <location>
        <begin position="564"/>
        <end position="583"/>
    </location>
</feature>
<feature type="transmembrane region" description="Helical" evidence="11">
    <location>
        <begin position="6"/>
        <end position="27"/>
    </location>
</feature>
<keyword evidence="9" id="KW-0407">Ion channel</keyword>
<feature type="compositionally biased region" description="Basic and acidic residues" evidence="10">
    <location>
        <begin position="668"/>
        <end position="678"/>
    </location>
</feature>
<dbReference type="PANTHER" id="PTHR13018:SF117">
    <property type="entry name" value="CSC1-LIKE PROTEIN RXW8"/>
    <property type="match status" value="1"/>
</dbReference>
<keyword evidence="15" id="KW-1185">Reference proteome</keyword>
<reference evidence="16" key="2">
    <citation type="submission" date="2025-08" db="UniProtKB">
        <authorList>
            <consortium name="RefSeq"/>
        </authorList>
    </citation>
    <scope>IDENTIFICATION</scope>
    <source>
        <tissue evidence="16">Leaf</tissue>
    </source>
</reference>
<gene>
    <name evidence="16" type="primary">LOC115739519</name>
</gene>
<evidence type="ECO:0000256" key="11">
    <source>
        <dbReference type="SAM" id="Phobius"/>
    </source>
</evidence>
<evidence type="ECO:0000256" key="6">
    <source>
        <dbReference type="ARBA" id="ARBA00022989"/>
    </source>
</evidence>
<dbReference type="Pfam" id="PF02714">
    <property type="entry name" value="RSN1_7TM"/>
    <property type="match status" value="1"/>
</dbReference>
<keyword evidence="6 11" id="KW-1133">Transmembrane helix</keyword>
<feature type="transmembrane region" description="Helical" evidence="11">
    <location>
        <begin position="384"/>
        <end position="409"/>
    </location>
</feature>
<evidence type="ECO:0000313" key="15">
    <source>
        <dbReference type="Proteomes" id="UP000827889"/>
    </source>
</evidence>
<dbReference type="InterPro" id="IPR003864">
    <property type="entry name" value="CSC1/OSCA1-like_7TM"/>
</dbReference>
<feature type="transmembrane region" description="Helical" evidence="11">
    <location>
        <begin position="500"/>
        <end position="516"/>
    </location>
</feature>
<reference evidence="15" key="1">
    <citation type="submission" date="2025-05" db="UniProtKB">
        <authorList>
            <consortium name="RefSeq"/>
        </authorList>
    </citation>
    <scope>NUCLEOTIDE SEQUENCE [LARGE SCALE GENOMIC DNA]</scope>
</reference>
<evidence type="ECO:0000256" key="3">
    <source>
        <dbReference type="ARBA" id="ARBA00022448"/>
    </source>
</evidence>